<reference evidence="2" key="1">
    <citation type="journal article" date="2013" name="J. Virol.">
        <title>New Insights into the Evolution of Entomopoxvirinae from the Complete Genome Sequences of Four Entomopoxviruses Infecting Adoxophyes honmai, Choristoneura biennis, Choristoneura rosaceana, and Mythimna separata.</title>
        <authorList>
            <person name="Theze J."/>
            <person name="Takatsuka J."/>
            <person name="Li Z."/>
            <person name="Gallais J."/>
            <person name="Doucet D."/>
            <person name="Arif B."/>
            <person name="Nakai M."/>
            <person name="Herniou E.A."/>
        </authorList>
    </citation>
    <scope>NUCLEOTIDE SEQUENCE</scope>
</reference>
<keyword evidence="3" id="KW-1185">Reference proteome</keyword>
<dbReference type="EMBL" id="HF679132">
    <property type="protein sequence ID" value="CCU55577.1"/>
    <property type="molecule type" value="Genomic_DNA"/>
</dbReference>
<organismHost>
    <name type="scientific">Choristoneura fumiferana</name>
    <name type="common">Spruce budworm moth</name>
    <name type="synonym">Archips fumiferana</name>
    <dbReference type="NCBI Taxonomy" id="7141"/>
</organismHost>
<name>A0A916KPX7_CBEPV</name>
<dbReference type="GeneID" id="15612999"/>
<evidence type="ECO:0000313" key="1">
    <source>
        <dbReference type="EMBL" id="CCU55577.1"/>
    </source>
</evidence>
<accession>A0A916KPX7</accession>
<organism evidence="2 3">
    <name type="scientific">Choristoneura biennis entomopoxvirus</name>
    <name type="common">CbEPV</name>
    <dbReference type="NCBI Taxonomy" id="10288"/>
    <lineage>
        <taxon>Viruses</taxon>
        <taxon>Varidnaviria</taxon>
        <taxon>Bamfordvirae</taxon>
        <taxon>Nucleocytoviricota</taxon>
        <taxon>Pokkesviricetes</taxon>
        <taxon>Chitovirales</taxon>
        <taxon>Poxviridae</taxon>
        <taxon>Entomopoxvirinae</taxon>
        <taxon>Betaentomopoxvirus</taxon>
        <taxon>Betaentomopoxvirus cbiennis</taxon>
    </lineage>
</organism>
<protein>
    <submittedName>
        <fullName evidence="2">Uncharacterized protein</fullName>
    </submittedName>
</protein>
<dbReference type="Proteomes" id="UP000792220">
    <property type="component" value="Genome"/>
</dbReference>
<dbReference type="EMBL" id="HF679132">
    <property type="protein sequence ID" value="CCU55894.1"/>
    <property type="molecule type" value="Genomic_DNA"/>
</dbReference>
<evidence type="ECO:0000313" key="2">
    <source>
        <dbReference type="EMBL" id="CCU55894.1"/>
    </source>
</evidence>
<gene>
    <name evidence="1" type="ORF">CHBEV_009</name>
    <name evidence="2" type="ORF">CHBEV_326</name>
</gene>
<evidence type="ECO:0000313" key="3">
    <source>
        <dbReference type="Proteomes" id="UP000792220"/>
    </source>
</evidence>
<dbReference type="KEGG" id="vg:15612999"/>
<dbReference type="GeneID" id="15613316"/>
<proteinExistence type="predicted"/>
<dbReference type="RefSeq" id="YP_008004079.1">
    <property type="nucleotide sequence ID" value="NC_021248.1"/>
</dbReference>
<sequence>MLSVTMIKLLITAKYVDTISDETLKIIKFIKEILCNDDNEFEYLITWFKKIIIDGNKTKKCLIFYSKSIYLYELGKLFSWITEDLIGPNHSKYIASYNAKNELIKQKYNILLCTIFYLKNFSYTISVLNKIIDNDDYSNYILIIDEIDKNIIDNKFIIYEINESFKLPKLEFNNNTANEFYTFLKGAG</sequence>
<dbReference type="KEGG" id="vg:15613316"/>
<dbReference type="RefSeq" id="YP_008004396.1">
    <property type="nucleotide sequence ID" value="NC_021248.1"/>
</dbReference>